<reference evidence="14 15" key="1">
    <citation type="submission" date="2023-01" db="EMBL/GenBank/DDBJ databases">
        <authorList>
            <person name="Kreplak J."/>
        </authorList>
    </citation>
    <scope>NUCLEOTIDE SEQUENCE [LARGE SCALE GENOMIC DNA]</scope>
</reference>
<gene>
    <name evidence="14" type="ORF">VFH_V013000</name>
</gene>
<dbReference type="SMART" id="SM00526">
    <property type="entry name" value="H15"/>
    <property type="match status" value="1"/>
</dbReference>
<dbReference type="Gene3D" id="1.10.246.220">
    <property type="match status" value="1"/>
</dbReference>
<dbReference type="SUPFAM" id="SSF46689">
    <property type="entry name" value="Homeodomain-like"/>
    <property type="match status" value="1"/>
</dbReference>
<dbReference type="InterPro" id="IPR017930">
    <property type="entry name" value="Myb_dom"/>
</dbReference>
<dbReference type="Proteomes" id="UP001157006">
    <property type="component" value="Chromosome 5"/>
</dbReference>
<evidence type="ECO:0000256" key="6">
    <source>
        <dbReference type="ARBA" id="ARBA00023125"/>
    </source>
</evidence>
<dbReference type="PROSITE" id="PS50090">
    <property type="entry name" value="MYB_LIKE"/>
    <property type="match status" value="1"/>
</dbReference>
<keyword evidence="4" id="KW-0805">Transcription regulation</keyword>
<keyword evidence="15" id="KW-1185">Reference proteome</keyword>
<feature type="domain" description="Myb-like" evidence="11">
    <location>
        <begin position="1"/>
        <end position="57"/>
    </location>
</feature>
<dbReference type="InterPro" id="IPR036388">
    <property type="entry name" value="WH-like_DNA-bd_sf"/>
</dbReference>
<proteinExistence type="predicted"/>
<keyword evidence="6" id="KW-0238">DNA-binding</keyword>
<feature type="region of interest" description="Disordered" evidence="10">
    <location>
        <begin position="188"/>
        <end position="214"/>
    </location>
</feature>
<dbReference type="Pfam" id="PF00538">
    <property type="entry name" value="Linker_histone"/>
    <property type="match status" value="1"/>
</dbReference>
<dbReference type="FunFam" id="1.10.10.60:FF:000168">
    <property type="entry name" value="Telomere repeat-binding factor 1"/>
    <property type="match status" value="1"/>
</dbReference>
<evidence type="ECO:0000259" key="12">
    <source>
        <dbReference type="PROSITE" id="PS51294"/>
    </source>
</evidence>
<evidence type="ECO:0000256" key="4">
    <source>
        <dbReference type="ARBA" id="ARBA00023015"/>
    </source>
</evidence>
<organism evidence="14 15">
    <name type="scientific">Vicia faba</name>
    <name type="common">Broad bean</name>
    <name type="synonym">Faba vulgaris</name>
    <dbReference type="NCBI Taxonomy" id="3906"/>
    <lineage>
        <taxon>Eukaryota</taxon>
        <taxon>Viridiplantae</taxon>
        <taxon>Streptophyta</taxon>
        <taxon>Embryophyta</taxon>
        <taxon>Tracheophyta</taxon>
        <taxon>Spermatophyta</taxon>
        <taxon>Magnoliopsida</taxon>
        <taxon>eudicotyledons</taxon>
        <taxon>Gunneridae</taxon>
        <taxon>Pentapetalae</taxon>
        <taxon>rosids</taxon>
        <taxon>fabids</taxon>
        <taxon>Fabales</taxon>
        <taxon>Fabaceae</taxon>
        <taxon>Papilionoideae</taxon>
        <taxon>50 kb inversion clade</taxon>
        <taxon>NPAAA clade</taxon>
        <taxon>Hologalegina</taxon>
        <taxon>IRL clade</taxon>
        <taxon>Fabeae</taxon>
        <taxon>Vicia</taxon>
    </lineage>
</organism>
<evidence type="ECO:0000256" key="1">
    <source>
        <dbReference type="ARBA" id="ARBA00004286"/>
    </source>
</evidence>
<dbReference type="Gene3D" id="1.10.10.10">
    <property type="entry name" value="Winged helix-like DNA-binding domain superfamily/Winged helix DNA-binding domain"/>
    <property type="match status" value="1"/>
</dbReference>
<keyword evidence="7" id="KW-0804">Transcription</keyword>
<evidence type="ECO:0000259" key="11">
    <source>
        <dbReference type="PROSITE" id="PS50090"/>
    </source>
</evidence>
<dbReference type="InterPro" id="IPR036390">
    <property type="entry name" value="WH_DNA-bd_sf"/>
</dbReference>
<name>A0AAV1AQL2_VICFA</name>
<dbReference type="CDD" id="cd11660">
    <property type="entry name" value="SANT_TRF"/>
    <property type="match status" value="1"/>
</dbReference>
<dbReference type="GO" id="GO:0005730">
    <property type="term" value="C:nucleolus"/>
    <property type="evidence" value="ECO:0007669"/>
    <property type="project" value="UniProtKB-SubCell"/>
</dbReference>
<dbReference type="EMBL" id="OX451740">
    <property type="protein sequence ID" value="CAI8612006.1"/>
    <property type="molecule type" value="Genomic_DNA"/>
</dbReference>
<dbReference type="AlphaFoldDB" id="A0AAV1AQL2"/>
<evidence type="ECO:0000256" key="3">
    <source>
        <dbReference type="ARBA" id="ARBA00022454"/>
    </source>
</evidence>
<dbReference type="PANTHER" id="PTHR46267">
    <property type="entry name" value="SINGLE MYB HISTONE 4"/>
    <property type="match status" value="1"/>
</dbReference>
<dbReference type="InterPro" id="IPR044597">
    <property type="entry name" value="SMH1-6"/>
</dbReference>
<evidence type="ECO:0000256" key="8">
    <source>
        <dbReference type="ARBA" id="ARBA00023242"/>
    </source>
</evidence>
<dbReference type="InterPro" id="IPR001005">
    <property type="entry name" value="SANT/Myb"/>
</dbReference>
<evidence type="ECO:0000256" key="9">
    <source>
        <dbReference type="ARBA" id="ARBA00032813"/>
    </source>
</evidence>
<evidence type="ECO:0000256" key="7">
    <source>
        <dbReference type="ARBA" id="ARBA00023163"/>
    </source>
</evidence>
<dbReference type="GO" id="GO:0000786">
    <property type="term" value="C:nucleosome"/>
    <property type="evidence" value="ECO:0007669"/>
    <property type="project" value="InterPro"/>
</dbReference>
<dbReference type="PROSITE" id="PS51294">
    <property type="entry name" value="HTH_MYB"/>
    <property type="match status" value="1"/>
</dbReference>
<keyword evidence="5" id="KW-0175">Coiled coil</keyword>
<feature type="domain" description="H15" evidence="13">
    <location>
        <begin position="116"/>
        <end position="186"/>
    </location>
</feature>
<dbReference type="PROSITE" id="PS51504">
    <property type="entry name" value="H15"/>
    <property type="match status" value="1"/>
</dbReference>
<dbReference type="InterPro" id="IPR005818">
    <property type="entry name" value="Histone_H1/H5_H15"/>
</dbReference>
<keyword evidence="8" id="KW-0539">Nucleus</keyword>
<dbReference type="Pfam" id="PF00249">
    <property type="entry name" value="Myb_DNA-binding"/>
    <property type="match status" value="1"/>
</dbReference>
<evidence type="ECO:0000313" key="14">
    <source>
        <dbReference type="EMBL" id="CAI8612006.1"/>
    </source>
</evidence>
<sequence length="283" mass="31613">MGNQKQKWTPEEEEALHQGVQKHGTGKWKNILRDKEFAEKLCSRSNIDLKDKWRNLSVFPGQNSKDKSRTPKAKSLVIASVPATPAPAPVNAAPPNVAPAPLIQTPTRHPSQIEDAPPQYNSMIFEALSTIKDANGSDLSAIVSFVEQKYNLPQNQNFRRTLGSKLRRLVTQGRLEKVQNCYKIKDTPVETKPDVDSKPPAPKEMNSPAPVASNTSAFDNAMREASEIVAYRISDAENKSFLAAEAVKETERYAKFVEENDAMLKFAEELLEKCKLGETFRFT</sequence>
<accession>A0AAV1AQL2</accession>
<evidence type="ECO:0000256" key="5">
    <source>
        <dbReference type="ARBA" id="ARBA00023054"/>
    </source>
</evidence>
<evidence type="ECO:0000256" key="2">
    <source>
        <dbReference type="ARBA" id="ARBA00004604"/>
    </source>
</evidence>
<feature type="domain" description="HTH myb-type" evidence="12">
    <location>
        <begin position="1"/>
        <end position="56"/>
    </location>
</feature>
<evidence type="ECO:0000259" key="13">
    <source>
        <dbReference type="PROSITE" id="PS51504"/>
    </source>
</evidence>
<evidence type="ECO:0000256" key="10">
    <source>
        <dbReference type="SAM" id="MobiDB-lite"/>
    </source>
</evidence>
<dbReference type="SMART" id="SM00717">
    <property type="entry name" value="SANT"/>
    <property type="match status" value="1"/>
</dbReference>
<dbReference type="PANTHER" id="PTHR46267:SF15">
    <property type="entry name" value="WINGED HELIX-TURN-HELIX TRANSCRIPTION REPRESSOR DNA-BINDING PROTEIN-RELATED"/>
    <property type="match status" value="1"/>
</dbReference>
<dbReference type="GO" id="GO:0006334">
    <property type="term" value="P:nucleosome assembly"/>
    <property type="evidence" value="ECO:0007669"/>
    <property type="project" value="InterPro"/>
</dbReference>
<feature type="region of interest" description="Disordered" evidence="10">
    <location>
        <begin position="1"/>
        <end position="27"/>
    </location>
</feature>
<dbReference type="InterPro" id="IPR009057">
    <property type="entry name" value="Homeodomain-like_sf"/>
</dbReference>
<protein>
    <recommendedName>
        <fullName evidence="9">MYB transcription factor</fullName>
    </recommendedName>
</protein>
<comment type="subcellular location">
    <subcellularLocation>
        <location evidence="1">Chromosome</location>
    </subcellularLocation>
    <subcellularLocation>
        <location evidence="2">Nucleus</location>
        <location evidence="2">Nucleolus</location>
    </subcellularLocation>
</comment>
<feature type="compositionally biased region" description="Basic and acidic residues" evidence="10">
    <location>
        <begin position="188"/>
        <end position="197"/>
    </location>
</feature>
<keyword evidence="3" id="KW-0158">Chromosome</keyword>
<dbReference type="SUPFAM" id="SSF46785">
    <property type="entry name" value="Winged helix' DNA-binding domain"/>
    <property type="match status" value="1"/>
</dbReference>
<evidence type="ECO:0000313" key="15">
    <source>
        <dbReference type="Proteomes" id="UP001157006"/>
    </source>
</evidence>
<dbReference type="GO" id="GO:0003691">
    <property type="term" value="F:double-stranded telomeric DNA binding"/>
    <property type="evidence" value="ECO:0007669"/>
    <property type="project" value="InterPro"/>
</dbReference>